<dbReference type="AlphaFoldDB" id="A0AAJ0CF28"/>
<keyword evidence="5" id="KW-1185">Reference proteome</keyword>
<dbReference type="Pfam" id="PF00106">
    <property type="entry name" value="adh_short"/>
    <property type="match status" value="1"/>
</dbReference>
<dbReference type="SUPFAM" id="SSF51735">
    <property type="entry name" value="NAD(P)-binding Rossmann-fold domains"/>
    <property type="match status" value="1"/>
</dbReference>
<dbReference type="EMBL" id="JASWJB010000409">
    <property type="protein sequence ID" value="KAK2590673.1"/>
    <property type="molecule type" value="Genomic_DNA"/>
</dbReference>
<evidence type="ECO:0000313" key="5">
    <source>
        <dbReference type="Proteomes" id="UP001251528"/>
    </source>
</evidence>
<comment type="caution">
    <text evidence="4">The sequence shown here is derived from an EMBL/GenBank/DDBJ whole genome shotgun (WGS) entry which is preliminary data.</text>
</comment>
<reference evidence="4" key="1">
    <citation type="submission" date="2023-06" db="EMBL/GenBank/DDBJ databases">
        <title>Conoideocrella luteorostrata (Hypocreales: Clavicipitaceae), a potential biocontrol fungus for elongate hemlock scale in United States Christmas tree production areas.</title>
        <authorList>
            <person name="Barrett H."/>
            <person name="Lovett B."/>
            <person name="Macias A.M."/>
            <person name="Stajich J.E."/>
            <person name="Kasson M.T."/>
        </authorList>
    </citation>
    <scope>NUCLEOTIDE SEQUENCE</scope>
    <source>
        <strain evidence="4">ARSEF 14590</strain>
    </source>
</reference>
<keyword evidence="3" id="KW-1133">Transmembrane helix</keyword>
<keyword evidence="2" id="KW-0560">Oxidoreductase</keyword>
<dbReference type="Proteomes" id="UP001251528">
    <property type="component" value="Unassembled WGS sequence"/>
</dbReference>
<dbReference type="GO" id="GO:0005783">
    <property type="term" value="C:endoplasmic reticulum"/>
    <property type="evidence" value="ECO:0007669"/>
    <property type="project" value="TreeGrafter"/>
</dbReference>
<evidence type="ECO:0000256" key="2">
    <source>
        <dbReference type="ARBA" id="ARBA00023002"/>
    </source>
</evidence>
<organism evidence="4 5">
    <name type="scientific">Conoideocrella luteorostrata</name>
    <dbReference type="NCBI Taxonomy" id="1105319"/>
    <lineage>
        <taxon>Eukaryota</taxon>
        <taxon>Fungi</taxon>
        <taxon>Dikarya</taxon>
        <taxon>Ascomycota</taxon>
        <taxon>Pezizomycotina</taxon>
        <taxon>Sordariomycetes</taxon>
        <taxon>Hypocreomycetidae</taxon>
        <taxon>Hypocreales</taxon>
        <taxon>Clavicipitaceae</taxon>
        <taxon>Conoideocrella</taxon>
    </lineage>
</organism>
<dbReference type="InterPro" id="IPR036291">
    <property type="entry name" value="NAD(P)-bd_dom_sf"/>
</dbReference>
<proteinExistence type="inferred from homology"/>
<comment type="similarity">
    <text evidence="1">Belongs to the short-chain dehydrogenases/reductases (SDR) family.</text>
</comment>
<dbReference type="PRINTS" id="PR00081">
    <property type="entry name" value="GDHRDH"/>
</dbReference>
<evidence type="ECO:0000256" key="1">
    <source>
        <dbReference type="ARBA" id="ARBA00006484"/>
    </source>
</evidence>
<name>A0AAJ0CF28_9HYPO</name>
<sequence length="327" mass="35817">MDIIFTTLACLGAALMLYMTYVAFDFLSLHFLLPSRPLQVYKRSGPDPTYALITGGSAGIGLGIAQELIRQGFGVVLLGHLADELAQTEKALRRAWPSASVYSVVMDAQTATGSELDVMIERLNDYQISILVNNVGGCPIAPPTFRTLGDYSCRDIDALINQNTRFMAQLTARMMPTLSRGPAQPGERSLIINMSSGACVGVPYQVMYSACKAFNLSLSCGLARELGASSSTNHIDCIALNPGDVHSQGNCRGLPRNTPKWDEFGSCAVKTIDGAVRRNMRTLSPYWLHDLQQRILPYLSEAFLSRELGETMSAKKRVWDAHDEKSR</sequence>
<gene>
    <name evidence="4" type="ORF">QQS21_011633</name>
</gene>
<accession>A0AAJ0CF28</accession>
<dbReference type="Gene3D" id="3.40.50.720">
    <property type="entry name" value="NAD(P)-binding Rossmann-like Domain"/>
    <property type="match status" value="1"/>
</dbReference>
<dbReference type="GO" id="GO:0016491">
    <property type="term" value="F:oxidoreductase activity"/>
    <property type="evidence" value="ECO:0007669"/>
    <property type="project" value="UniProtKB-KW"/>
</dbReference>
<dbReference type="PANTHER" id="PTHR43899:SF13">
    <property type="entry name" value="RH59310P"/>
    <property type="match status" value="1"/>
</dbReference>
<dbReference type="InterPro" id="IPR051019">
    <property type="entry name" value="VLCFA-Steroid_DH"/>
</dbReference>
<keyword evidence="3" id="KW-0472">Membrane</keyword>
<evidence type="ECO:0000256" key="3">
    <source>
        <dbReference type="SAM" id="Phobius"/>
    </source>
</evidence>
<keyword evidence="3" id="KW-0812">Transmembrane</keyword>
<protein>
    <submittedName>
        <fullName evidence="4">Uncharacterized protein</fullName>
    </submittedName>
</protein>
<dbReference type="PANTHER" id="PTHR43899">
    <property type="entry name" value="RH59310P"/>
    <property type="match status" value="1"/>
</dbReference>
<evidence type="ECO:0000313" key="4">
    <source>
        <dbReference type="EMBL" id="KAK2590673.1"/>
    </source>
</evidence>
<dbReference type="InterPro" id="IPR002347">
    <property type="entry name" value="SDR_fam"/>
</dbReference>
<feature type="transmembrane region" description="Helical" evidence="3">
    <location>
        <begin position="6"/>
        <end position="33"/>
    </location>
</feature>